<dbReference type="InterPro" id="IPR057909">
    <property type="entry name" value="NRG2_N"/>
</dbReference>
<feature type="compositionally biased region" description="Polar residues" evidence="1">
    <location>
        <begin position="104"/>
        <end position="116"/>
    </location>
</feature>
<dbReference type="OrthoDB" id="8747558at2759"/>
<evidence type="ECO:0000313" key="4">
    <source>
        <dbReference type="Proteomes" id="UP001152622"/>
    </source>
</evidence>
<feature type="domain" description="Neuregulin 2 N-terminal" evidence="2">
    <location>
        <begin position="106"/>
        <end position="182"/>
    </location>
</feature>
<gene>
    <name evidence="3" type="ORF">SKAU_G00277630</name>
</gene>
<keyword evidence="4" id="KW-1185">Reference proteome</keyword>
<name>A0A9Q1EWI2_SYNKA</name>
<evidence type="ECO:0000313" key="3">
    <source>
        <dbReference type="EMBL" id="KAJ8346362.1"/>
    </source>
</evidence>
<dbReference type="Pfam" id="PF25518">
    <property type="entry name" value="NRG2_N"/>
    <property type="match status" value="1"/>
</dbReference>
<evidence type="ECO:0000259" key="2">
    <source>
        <dbReference type="Pfam" id="PF25518"/>
    </source>
</evidence>
<reference evidence="3" key="1">
    <citation type="journal article" date="2023" name="Science">
        <title>Genome structures resolve the early diversification of teleost fishes.</title>
        <authorList>
            <person name="Parey E."/>
            <person name="Louis A."/>
            <person name="Montfort J."/>
            <person name="Bouchez O."/>
            <person name="Roques C."/>
            <person name="Iampietro C."/>
            <person name="Lluch J."/>
            <person name="Castinel A."/>
            <person name="Donnadieu C."/>
            <person name="Desvignes T."/>
            <person name="Floi Bucao C."/>
            <person name="Jouanno E."/>
            <person name="Wen M."/>
            <person name="Mejri S."/>
            <person name="Dirks R."/>
            <person name="Jansen H."/>
            <person name="Henkel C."/>
            <person name="Chen W.J."/>
            <person name="Zahm M."/>
            <person name="Cabau C."/>
            <person name="Klopp C."/>
            <person name="Thompson A.W."/>
            <person name="Robinson-Rechavi M."/>
            <person name="Braasch I."/>
            <person name="Lecointre G."/>
            <person name="Bobe J."/>
            <person name="Postlethwait J.H."/>
            <person name="Berthelot C."/>
            <person name="Roest Crollius H."/>
            <person name="Guiguen Y."/>
        </authorList>
    </citation>
    <scope>NUCLEOTIDE SEQUENCE</scope>
    <source>
        <strain evidence="3">WJC10195</strain>
    </source>
</reference>
<dbReference type="Proteomes" id="UP001152622">
    <property type="component" value="Chromosome 11"/>
</dbReference>
<accession>A0A9Q1EWI2</accession>
<comment type="caution">
    <text evidence="3">The sequence shown here is derived from an EMBL/GenBank/DDBJ whole genome shotgun (WGS) entry which is preliminary data.</text>
</comment>
<feature type="compositionally biased region" description="Basic and acidic residues" evidence="1">
    <location>
        <begin position="88"/>
        <end position="101"/>
    </location>
</feature>
<feature type="region of interest" description="Disordered" evidence="1">
    <location>
        <begin position="88"/>
        <end position="116"/>
    </location>
</feature>
<dbReference type="EMBL" id="JAINUF010000011">
    <property type="protein sequence ID" value="KAJ8346362.1"/>
    <property type="molecule type" value="Genomic_DNA"/>
</dbReference>
<sequence>MRSHLTTPQSSFTIPVFCGIFVTVSISLHGAPASNLTCYHTPSPVASVQELVHRSGVVVEGKLQQEGQANDMNQEEREILLQERARAKLNDSEAQKMDEPAKSSGESLPNRTSGSETYQVRVKVHQVWEVKAGGLEKDTVVSLVWNLEENCSALKTDRKYVFFLEPTNDTSVFNAVYPPVETRRSVRKDVSKVLCQGCGAGTTG</sequence>
<organism evidence="3 4">
    <name type="scientific">Synaphobranchus kaupii</name>
    <name type="common">Kaup's arrowtooth eel</name>
    <dbReference type="NCBI Taxonomy" id="118154"/>
    <lineage>
        <taxon>Eukaryota</taxon>
        <taxon>Metazoa</taxon>
        <taxon>Chordata</taxon>
        <taxon>Craniata</taxon>
        <taxon>Vertebrata</taxon>
        <taxon>Euteleostomi</taxon>
        <taxon>Actinopterygii</taxon>
        <taxon>Neopterygii</taxon>
        <taxon>Teleostei</taxon>
        <taxon>Anguilliformes</taxon>
        <taxon>Synaphobranchidae</taxon>
        <taxon>Synaphobranchus</taxon>
    </lineage>
</organism>
<dbReference type="AlphaFoldDB" id="A0A9Q1EWI2"/>
<protein>
    <recommendedName>
        <fullName evidence="2">Neuregulin 2 N-terminal domain-containing protein</fullName>
    </recommendedName>
</protein>
<proteinExistence type="predicted"/>
<evidence type="ECO:0000256" key="1">
    <source>
        <dbReference type="SAM" id="MobiDB-lite"/>
    </source>
</evidence>